<evidence type="ECO:0000256" key="4">
    <source>
        <dbReference type="ARBA" id="ARBA00022448"/>
    </source>
</evidence>
<evidence type="ECO:0000256" key="18">
    <source>
        <dbReference type="PIRSR" id="PIRSR038885-2"/>
    </source>
</evidence>
<geneLocation type="mitochondrion" evidence="22"/>
<comment type="function">
    <text evidence="1 19">Component of the ubiquinol-cytochrome c reductase complex (complex III or cytochrome b-c1 complex) that is part of the mitochondrial respiratory chain. The b-c1 complex mediates electron transfer from ubiquinol to cytochrome c. Contributes to the generation of a proton gradient across the mitochondrial membrane that is then used for ATP synthesis.</text>
</comment>
<dbReference type="SUPFAM" id="SSF81648">
    <property type="entry name" value="a domain/subunit of cytochrome bc1 complex (Ubiquinol-cytochrome c reductase)"/>
    <property type="match status" value="1"/>
</dbReference>
<dbReference type="GO" id="GO:0006122">
    <property type="term" value="P:mitochondrial electron transport, ubiquinol to cytochrome c"/>
    <property type="evidence" value="ECO:0007669"/>
    <property type="project" value="TreeGrafter"/>
</dbReference>
<dbReference type="InterPro" id="IPR030689">
    <property type="entry name" value="Cytochrome_b"/>
</dbReference>
<feature type="transmembrane region" description="Helical" evidence="19">
    <location>
        <begin position="179"/>
        <end position="201"/>
    </location>
</feature>
<dbReference type="GO" id="GO:0016491">
    <property type="term" value="F:oxidoreductase activity"/>
    <property type="evidence" value="ECO:0007669"/>
    <property type="project" value="UniProtKB-UniRule"/>
</dbReference>
<keyword evidence="4 19" id="KW-0813">Transport</keyword>
<dbReference type="InterPro" id="IPR048259">
    <property type="entry name" value="Cytochrome_b_N_euk/bac"/>
</dbReference>
<feature type="transmembrane region" description="Helical" evidence="19">
    <location>
        <begin position="322"/>
        <end position="339"/>
    </location>
</feature>
<feature type="transmembrane region" description="Helical" evidence="19">
    <location>
        <begin position="230"/>
        <end position="251"/>
    </location>
</feature>
<organism evidence="22">
    <name type="scientific">Titiscania limacina</name>
    <dbReference type="NCBI Taxonomy" id="200181"/>
    <lineage>
        <taxon>Eukaryota</taxon>
        <taxon>Metazoa</taxon>
        <taxon>Spiralia</taxon>
        <taxon>Lophotrochozoa</taxon>
        <taxon>Mollusca</taxon>
        <taxon>Gastropoda</taxon>
        <taxon>Neritimorpha</taxon>
        <taxon>Cycloneritida</taxon>
        <taxon>Neritopsoidea</taxon>
        <taxon>Neritopsidae</taxon>
        <taxon>Titiscania</taxon>
    </lineage>
</organism>
<evidence type="ECO:0000256" key="14">
    <source>
        <dbReference type="ARBA" id="ARBA00023128"/>
    </source>
</evidence>
<evidence type="ECO:0000256" key="17">
    <source>
        <dbReference type="PIRSR" id="PIRSR038885-1"/>
    </source>
</evidence>
<evidence type="ECO:0000256" key="5">
    <source>
        <dbReference type="ARBA" id="ARBA00022617"/>
    </source>
</evidence>
<reference evidence="22" key="1">
    <citation type="journal article" date="2016" name="Mol. Phylogenet. Evol.">
        <title>Phylogenetic relationships among main superfamilies of Neritimorpha (Mollusca: Gastropoda).</title>
        <authorList>
            <person name="Uribe J.E."/>
            <person name="Colgan D."/>
            <person name="Castro L.R."/>
            <person name="Kano Y."/>
            <person name="Zardoya R."/>
        </authorList>
    </citation>
    <scope>NUCLEOTIDE SEQUENCE</scope>
</reference>
<feature type="binding site" description="axial binding residue" evidence="18">
    <location>
        <position position="197"/>
    </location>
    <ligand>
        <name>heme b</name>
        <dbReference type="ChEBI" id="CHEBI:60344"/>
        <label>b566</label>
    </ligand>
    <ligandPart>
        <name>Fe</name>
        <dbReference type="ChEBI" id="CHEBI:18248"/>
    </ligandPart>
</feature>
<comment type="similarity">
    <text evidence="16 19">Belongs to the cytochrome b family.</text>
</comment>
<name>A0A1B2G3I1_9GAST</name>
<protein>
    <recommendedName>
        <fullName evidence="3 19">Cytochrome b</fullName>
    </recommendedName>
</protein>
<keyword evidence="7 19" id="KW-0812">Transmembrane</keyword>
<evidence type="ECO:0000259" key="21">
    <source>
        <dbReference type="PROSITE" id="PS51003"/>
    </source>
</evidence>
<dbReference type="GO" id="GO:0005743">
    <property type="term" value="C:mitochondrial inner membrane"/>
    <property type="evidence" value="ECO:0007669"/>
    <property type="project" value="UniProtKB-SubCell"/>
</dbReference>
<feature type="transmembrane region" description="Helical" evidence="19">
    <location>
        <begin position="111"/>
        <end position="134"/>
    </location>
</feature>
<evidence type="ECO:0000256" key="7">
    <source>
        <dbReference type="ARBA" id="ARBA00022692"/>
    </source>
</evidence>
<feature type="transmembrane region" description="Helical" evidence="19">
    <location>
        <begin position="30"/>
        <end position="57"/>
    </location>
</feature>
<feature type="domain" description="Cytochrome b/b6 C-terminal region profile" evidence="21">
    <location>
        <begin position="211"/>
        <end position="378"/>
    </location>
</feature>
<evidence type="ECO:0000256" key="11">
    <source>
        <dbReference type="ARBA" id="ARBA00022989"/>
    </source>
</evidence>
<dbReference type="PANTHER" id="PTHR19271">
    <property type="entry name" value="CYTOCHROME B"/>
    <property type="match status" value="1"/>
</dbReference>
<dbReference type="InterPro" id="IPR036150">
    <property type="entry name" value="Cyt_b/b6_C_sf"/>
</dbReference>
<dbReference type="InterPro" id="IPR027387">
    <property type="entry name" value="Cytb/b6-like_sf"/>
</dbReference>
<feature type="transmembrane region" description="Helical" evidence="19">
    <location>
        <begin position="351"/>
        <end position="369"/>
    </location>
</feature>
<dbReference type="GO" id="GO:0046872">
    <property type="term" value="F:metal ion binding"/>
    <property type="evidence" value="ECO:0007669"/>
    <property type="project" value="UniProtKB-UniRule"/>
</dbReference>
<dbReference type="GO" id="GO:0008121">
    <property type="term" value="F:quinol-cytochrome-c reductase activity"/>
    <property type="evidence" value="ECO:0007669"/>
    <property type="project" value="InterPro"/>
</dbReference>
<keyword evidence="13" id="KW-0830">Ubiquinone</keyword>
<dbReference type="PROSITE" id="PS51003">
    <property type="entry name" value="CYTB_CTER"/>
    <property type="match status" value="1"/>
</dbReference>
<gene>
    <name evidence="22" type="primary">CYTB</name>
</gene>
<evidence type="ECO:0000256" key="3">
    <source>
        <dbReference type="ARBA" id="ARBA00013531"/>
    </source>
</evidence>
<keyword evidence="8 18" id="KW-0479">Metal-binding</keyword>
<feature type="binding site" description="axial binding residue" evidence="18">
    <location>
        <position position="84"/>
    </location>
    <ligand>
        <name>heme b</name>
        <dbReference type="ChEBI" id="CHEBI:60344"/>
        <label>b562</label>
    </ligand>
    <ligandPart>
        <name>Fe</name>
        <dbReference type="ChEBI" id="CHEBI:18248"/>
    </ligandPart>
</feature>
<dbReference type="CDD" id="cd00290">
    <property type="entry name" value="cytochrome_b_C"/>
    <property type="match status" value="1"/>
</dbReference>
<feature type="transmembrane region" description="Helical" evidence="19">
    <location>
        <begin position="289"/>
        <end position="310"/>
    </location>
</feature>
<dbReference type="PANTHER" id="PTHR19271:SF16">
    <property type="entry name" value="CYTOCHROME B"/>
    <property type="match status" value="1"/>
</dbReference>
<comment type="cofactor">
    <cofactor evidence="19">
        <name>heme b</name>
        <dbReference type="ChEBI" id="CHEBI:60344"/>
    </cofactor>
    <text evidence="19">Binds 2 heme groups non-covalently.</text>
</comment>
<dbReference type="FunFam" id="1.20.810.10:FF:000002">
    <property type="entry name" value="Cytochrome b"/>
    <property type="match status" value="1"/>
</dbReference>
<evidence type="ECO:0000256" key="19">
    <source>
        <dbReference type="RuleBase" id="RU362117"/>
    </source>
</evidence>
<dbReference type="EMBL" id="KU342669">
    <property type="protein sequence ID" value="ANZ03445.1"/>
    <property type="molecule type" value="Genomic_DNA"/>
</dbReference>
<evidence type="ECO:0000313" key="22">
    <source>
        <dbReference type="EMBL" id="ANZ03445.1"/>
    </source>
</evidence>
<evidence type="ECO:0000256" key="12">
    <source>
        <dbReference type="ARBA" id="ARBA00023004"/>
    </source>
</evidence>
<dbReference type="AlphaFoldDB" id="A0A1B2G3I1"/>
<sequence length="378" mass="42530">MHSPMRKSHPVFKILNGSLIDLPAPSNLSIWWNFGSLLGLCLGIQIITGIFLAMHYTAHIDLAFSSVAHITRDVNYGWLLRSLHANGASWFFICMYLHIGRGVYYGSYVNIPTWNIGVLLLFLTMATAFLGYVLPWGQMSFWGATVITNLFSAIPYIGTELVQWLWGGFAVDNATLTRFFTLHFLLPFAILGMAILHLLFLHETGSNNPLGLNSDSDKVPFHSYYTFKDIVGFVYLLFFLVVLVMFSPQLLGDPENFIPANPLVTPVHIQPEWYFLFAYAILRSIPNKLGGVMALVASVLVLLVLPFSHLGKFRSTAFYPPSQVLFWGAVAVLIILTWIGGRPVEAPYEAIGRVFTVIYFSYFIINPLSQKMWDDILS</sequence>
<evidence type="ECO:0000256" key="15">
    <source>
        <dbReference type="ARBA" id="ARBA00023136"/>
    </source>
</evidence>
<keyword evidence="14 19" id="KW-0496">Mitochondrion</keyword>
<evidence type="ECO:0000256" key="8">
    <source>
        <dbReference type="ARBA" id="ARBA00022723"/>
    </source>
</evidence>
<accession>A0A1B2G3I1</accession>
<evidence type="ECO:0000256" key="10">
    <source>
        <dbReference type="ARBA" id="ARBA00022982"/>
    </source>
</evidence>
<dbReference type="PIRSF" id="PIRSF038885">
    <property type="entry name" value="COB"/>
    <property type="match status" value="1"/>
</dbReference>
<dbReference type="Pfam" id="PF00033">
    <property type="entry name" value="Cytochrome_B"/>
    <property type="match status" value="1"/>
</dbReference>
<dbReference type="PROSITE" id="PS51002">
    <property type="entry name" value="CYTB_NTER"/>
    <property type="match status" value="1"/>
</dbReference>
<dbReference type="Gene3D" id="1.20.810.10">
    <property type="entry name" value="Cytochrome Bc1 Complex, Chain C"/>
    <property type="match status" value="1"/>
</dbReference>
<dbReference type="InterPro" id="IPR016174">
    <property type="entry name" value="Di-haem_cyt_TM"/>
</dbReference>
<dbReference type="SUPFAM" id="SSF81342">
    <property type="entry name" value="Transmembrane di-heme cytochromes"/>
    <property type="match status" value="1"/>
</dbReference>
<feature type="binding site" description="axial binding residue" evidence="18">
    <location>
        <position position="98"/>
    </location>
    <ligand>
        <name>heme b</name>
        <dbReference type="ChEBI" id="CHEBI:60344"/>
        <label>b566</label>
    </ligand>
    <ligandPart>
        <name>Fe</name>
        <dbReference type="ChEBI" id="CHEBI:18248"/>
    </ligandPart>
</feature>
<comment type="subcellular location">
    <subcellularLocation>
        <location evidence="2">Mitochondrion inner membrane</location>
        <topology evidence="2">Multi-pass membrane protein</topology>
    </subcellularLocation>
</comment>
<evidence type="ECO:0000256" key="1">
    <source>
        <dbReference type="ARBA" id="ARBA00002566"/>
    </source>
</evidence>
<feature type="transmembrane region" description="Helical" evidence="19">
    <location>
        <begin position="78"/>
        <end position="99"/>
    </location>
</feature>
<evidence type="ECO:0000256" key="9">
    <source>
        <dbReference type="ARBA" id="ARBA00022792"/>
    </source>
</evidence>
<evidence type="ECO:0000259" key="20">
    <source>
        <dbReference type="PROSITE" id="PS51002"/>
    </source>
</evidence>
<evidence type="ECO:0000256" key="6">
    <source>
        <dbReference type="ARBA" id="ARBA00022660"/>
    </source>
</evidence>
<feature type="binding site" description="axial binding residue" evidence="18">
    <location>
        <position position="183"/>
    </location>
    <ligand>
        <name>heme b</name>
        <dbReference type="ChEBI" id="CHEBI:60344"/>
        <label>b562</label>
    </ligand>
    <ligandPart>
        <name>Fe</name>
        <dbReference type="ChEBI" id="CHEBI:18248"/>
    </ligandPart>
</feature>
<feature type="binding site" evidence="17">
    <location>
        <position position="202"/>
    </location>
    <ligand>
        <name>a ubiquinone</name>
        <dbReference type="ChEBI" id="CHEBI:16389"/>
    </ligand>
</feature>
<feature type="domain" description="Cytochrome b/b6 N-terminal region profile" evidence="20">
    <location>
        <begin position="1"/>
        <end position="210"/>
    </location>
</feature>
<proteinExistence type="inferred from homology"/>
<dbReference type="CDD" id="cd00284">
    <property type="entry name" value="Cytochrome_b_N"/>
    <property type="match status" value="1"/>
</dbReference>
<comment type="cofactor">
    <cofactor evidence="18">
        <name>heme</name>
        <dbReference type="ChEBI" id="CHEBI:30413"/>
    </cofactor>
    <text evidence="18">Binds 2 heme groups non-covalently.</text>
</comment>
<keyword evidence="15 19" id="KW-0472">Membrane</keyword>
<dbReference type="Pfam" id="PF00032">
    <property type="entry name" value="Cytochrom_B_C"/>
    <property type="match status" value="1"/>
</dbReference>
<keyword evidence="6 19" id="KW-0679">Respiratory chain</keyword>
<keyword evidence="9" id="KW-0999">Mitochondrion inner membrane</keyword>
<keyword evidence="5 18" id="KW-0349">Heme</keyword>
<keyword evidence="12 18" id="KW-0408">Iron</keyword>
<dbReference type="GO" id="GO:0045275">
    <property type="term" value="C:respiratory chain complex III"/>
    <property type="evidence" value="ECO:0007669"/>
    <property type="project" value="InterPro"/>
</dbReference>
<evidence type="ECO:0000256" key="13">
    <source>
        <dbReference type="ARBA" id="ARBA00023075"/>
    </source>
</evidence>
<dbReference type="InterPro" id="IPR005797">
    <property type="entry name" value="Cyt_b/b6_N"/>
</dbReference>
<dbReference type="InterPro" id="IPR005798">
    <property type="entry name" value="Cyt_b/b6_C"/>
</dbReference>
<evidence type="ECO:0000256" key="16">
    <source>
        <dbReference type="ARBA" id="ARBA00061233"/>
    </source>
</evidence>
<feature type="transmembrane region" description="Helical" evidence="19">
    <location>
        <begin position="141"/>
        <end position="159"/>
    </location>
</feature>
<evidence type="ECO:0000256" key="2">
    <source>
        <dbReference type="ARBA" id="ARBA00004448"/>
    </source>
</evidence>
<dbReference type="InterPro" id="IPR048260">
    <property type="entry name" value="Cytochrome_b_C_euk/bac"/>
</dbReference>
<keyword evidence="10 19" id="KW-0249">Electron transport</keyword>
<keyword evidence="11 19" id="KW-1133">Transmembrane helix</keyword>